<gene>
    <name evidence="8" type="ORF">FYJ61_02505</name>
</gene>
<keyword evidence="3" id="KW-0132">Cell division</keyword>
<dbReference type="PANTHER" id="PTHR35794">
    <property type="entry name" value="CELL DIVISION PROTEIN DIVIVA"/>
    <property type="match status" value="1"/>
</dbReference>
<evidence type="ECO:0000256" key="6">
    <source>
        <dbReference type="ARBA" id="ARBA00023306"/>
    </source>
</evidence>
<keyword evidence="6" id="KW-0131">Cell cycle</keyword>
<evidence type="ECO:0000313" key="9">
    <source>
        <dbReference type="Proteomes" id="UP000452141"/>
    </source>
</evidence>
<accession>A0A844FLE3</accession>
<dbReference type="EMBL" id="VUMW01000004">
    <property type="protein sequence ID" value="MST79371.1"/>
    <property type="molecule type" value="Genomic_DNA"/>
</dbReference>
<dbReference type="AlphaFoldDB" id="A0A844FLE3"/>
<dbReference type="RefSeq" id="WP_154486461.1">
    <property type="nucleotide sequence ID" value="NZ_VUMW01000004.1"/>
</dbReference>
<evidence type="ECO:0000256" key="5">
    <source>
        <dbReference type="ARBA" id="ARBA00023054"/>
    </source>
</evidence>
<organism evidence="8 9">
    <name type="scientific">Lactobacillus equicursoris</name>
    <dbReference type="NCBI Taxonomy" id="420645"/>
    <lineage>
        <taxon>Bacteria</taxon>
        <taxon>Bacillati</taxon>
        <taxon>Bacillota</taxon>
        <taxon>Bacilli</taxon>
        <taxon>Lactobacillales</taxon>
        <taxon>Lactobacillaceae</taxon>
        <taxon>Lactobacillus</taxon>
    </lineage>
</organism>
<dbReference type="GO" id="GO:0051301">
    <property type="term" value="P:cell division"/>
    <property type="evidence" value="ECO:0007669"/>
    <property type="project" value="UniProtKB-KW"/>
</dbReference>
<dbReference type="Proteomes" id="UP000452141">
    <property type="component" value="Unassembled WGS sequence"/>
</dbReference>
<keyword evidence="4" id="KW-0133">Cell shape</keyword>
<evidence type="ECO:0000256" key="1">
    <source>
        <dbReference type="ARBA" id="ARBA00004496"/>
    </source>
</evidence>
<dbReference type="InterPro" id="IPR007793">
    <property type="entry name" value="DivIVA_fam"/>
</dbReference>
<feature type="region of interest" description="Disordered" evidence="7">
    <location>
        <begin position="75"/>
        <end position="125"/>
    </location>
</feature>
<feature type="compositionally biased region" description="Low complexity" evidence="7">
    <location>
        <begin position="82"/>
        <end position="91"/>
    </location>
</feature>
<evidence type="ECO:0000256" key="4">
    <source>
        <dbReference type="ARBA" id="ARBA00022960"/>
    </source>
</evidence>
<dbReference type="GO" id="GO:0008360">
    <property type="term" value="P:regulation of cell shape"/>
    <property type="evidence" value="ECO:0007669"/>
    <property type="project" value="UniProtKB-KW"/>
</dbReference>
<evidence type="ECO:0000256" key="3">
    <source>
        <dbReference type="ARBA" id="ARBA00022618"/>
    </source>
</evidence>
<protein>
    <submittedName>
        <fullName evidence="8">DivIVA domain-containing protein</fullName>
    </submittedName>
</protein>
<comment type="subcellular location">
    <subcellularLocation>
        <location evidence="1">Cytoplasm</location>
    </subcellularLocation>
</comment>
<keyword evidence="5" id="KW-0175">Coiled coil</keyword>
<evidence type="ECO:0000256" key="2">
    <source>
        <dbReference type="ARBA" id="ARBA00022490"/>
    </source>
</evidence>
<evidence type="ECO:0000256" key="7">
    <source>
        <dbReference type="SAM" id="MobiDB-lite"/>
    </source>
</evidence>
<dbReference type="PIRSF" id="PIRSF029938">
    <property type="entry name" value="UCP029938"/>
    <property type="match status" value="1"/>
</dbReference>
<sequence>MADLNDIKLSAQDILKKQFRSKVKGYDPDEVDSYLDQIIADYETFQDIIEDLYGRIGELQGEVIKAKKEVKEQPAEKTVEIPAPVAPAVPASATTEPKEEDVKTYVPSSQRQRADFSLDSSTSSGEISTNMAIIQRLSTLERKVYNLEQRVYGIQDLQK</sequence>
<dbReference type="Gene3D" id="6.10.250.660">
    <property type="match status" value="1"/>
</dbReference>
<dbReference type="NCBIfam" id="TIGR03544">
    <property type="entry name" value="DivI1A_domain"/>
    <property type="match status" value="1"/>
</dbReference>
<comment type="caution">
    <text evidence="8">The sequence shown here is derived from an EMBL/GenBank/DDBJ whole genome shotgun (WGS) entry which is preliminary data.</text>
</comment>
<dbReference type="InterPro" id="IPR019933">
    <property type="entry name" value="DivIVA_domain"/>
</dbReference>
<dbReference type="Pfam" id="PF05103">
    <property type="entry name" value="DivIVA"/>
    <property type="match status" value="1"/>
</dbReference>
<evidence type="ECO:0000313" key="8">
    <source>
        <dbReference type="EMBL" id="MST79371.1"/>
    </source>
</evidence>
<dbReference type="GO" id="GO:0005737">
    <property type="term" value="C:cytoplasm"/>
    <property type="evidence" value="ECO:0007669"/>
    <property type="project" value="UniProtKB-SubCell"/>
</dbReference>
<dbReference type="PANTHER" id="PTHR35794:SF1">
    <property type="entry name" value="CELL CYCLE PROTEIN GPSB"/>
    <property type="match status" value="1"/>
</dbReference>
<keyword evidence="2" id="KW-0963">Cytoplasm</keyword>
<name>A0A844FLE3_9LACO</name>
<reference evidence="8 9" key="1">
    <citation type="submission" date="2019-08" db="EMBL/GenBank/DDBJ databases">
        <title>In-depth cultivation of the pig gut microbiome towards novel bacterial diversity and tailored functional studies.</title>
        <authorList>
            <person name="Wylensek D."/>
            <person name="Hitch T.C.A."/>
            <person name="Clavel T."/>
        </authorList>
    </citation>
    <scope>NUCLEOTIDE SEQUENCE [LARGE SCALE GENOMIC DNA]</scope>
    <source>
        <strain evidence="8 9">WCA-470BD-2E</strain>
    </source>
</reference>
<dbReference type="InterPro" id="IPR011229">
    <property type="entry name" value="Cell_cycle_GpsB"/>
</dbReference>
<proteinExistence type="predicted"/>